<accession>A0A0F6SIR3</accession>
<sequence length="183" mass="20333">MPAKTIAALVIVGGIAAVGFLSYSSAYNKGNRLENGITAQYEQNQNKLSQLSNSVMEAAQVPEMAKEDLKEVIESAMSGRYGNDKNLLFKSVTEAYPGQIDPKLYTRIQDLIESGRRDFASEQTMLIDKVRVYKTELGTLWGGMWMSVAGYPKINLDDYKIIISDYTAEAFKTKRDKGLQLGN</sequence>
<keyword evidence="2" id="KW-1185">Reference proteome</keyword>
<reference evidence="1 2" key="1">
    <citation type="submission" date="2015-04" db="EMBL/GenBank/DDBJ databases">
        <authorList>
            <person name="Schouten J.T."/>
            <person name="Crockett J.T."/>
            <person name="Hodson T.S."/>
            <person name="Hyde J.R."/>
            <person name="Smith T.A."/>
            <person name="Merrill B.D."/>
            <person name="Crook M.B."/>
            <person name="Griffitts J.S."/>
            <person name="Burnett S.H."/>
            <person name="Grose J.H."/>
            <person name="Breakwell D.P."/>
        </authorList>
    </citation>
    <scope>NUCLEOTIDE SEQUENCE [LARGE SCALE GENOMIC DNA]</scope>
</reference>
<gene>
    <name evidence="1" type="ORF">PHIM7_358</name>
</gene>
<evidence type="ECO:0000313" key="1">
    <source>
        <dbReference type="EMBL" id="AKF12903.1"/>
    </source>
</evidence>
<dbReference type="Proteomes" id="UP000221947">
    <property type="component" value="Segment"/>
</dbReference>
<organism evidence="1 2">
    <name type="scientific">Sinorhizobium phage phiM7</name>
    <dbReference type="NCBI Taxonomy" id="1647403"/>
    <lineage>
        <taxon>Viruses</taxon>
        <taxon>Duplodnaviria</taxon>
        <taxon>Heunggongvirae</taxon>
        <taxon>Uroviricota</taxon>
        <taxon>Caudoviricetes</taxon>
        <taxon>Emdodecavirus</taxon>
        <taxon>Emdodecavirus M7</taxon>
    </lineage>
</organism>
<name>A0A0F6SIR3_9CAUD</name>
<evidence type="ECO:0000313" key="2">
    <source>
        <dbReference type="Proteomes" id="UP000221947"/>
    </source>
</evidence>
<protein>
    <submittedName>
        <fullName evidence="1">Uncharacterized protein</fullName>
    </submittedName>
</protein>
<proteinExistence type="predicted"/>
<dbReference type="EMBL" id="KR052480">
    <property type="protein sequence ID" value="AKF12903.1"/>
    <property type="molecule type" value="Genomic_DNA"/>
</dbReference>